<evidence type="ECO:0000313" key="2">
    <source>
        <dbReference type="EMBL" id="QFG69632.1"/>
    </source>
</evidence>
<dbReference type="OrthoDB" id="9799122at2"/>
<dbReference type="KEGG" id="serw:FY030_13795"/>
<proteinExistence type="predicted"/>
<keyword evidence="3" id="KW-1185">Reference proteome</keyword>
<feature type="domain" description="DSBA-like thioredoxin" evidence="1">
    <location>
        <begin position="3"/>
        <end position="208"/>
    </location>
</feature>
<dbReference type="PANTHER" id="PTHR13887">
    <property type="entry name" value="GLUTATHIONE S-TRANSFERASE KAPPA"/>
    <property type="match status" value="1"/>
</dbReference>
<dbReference type="Proteomes" id="UP000326546">
    <property type="component" value="Chromosome"/>
</dbReference>
<organism evidence="2 3">
    <name type="scientific">Ornithinimicrobium pratense</name>
    <dbReference type="NCBI Taxonomy" id="2593973"/>
    <lineage>
        <taxon>Bacteria</taxon>
        <taxon>Bacillati</taxon>
        <taxon>Actinomycetota</taxon>
        <taxon>Actinomycetes</taxon>
        <taxon>Micrococcales</taxon>
        <taxon>Ornithinimicrobiaceae</taxon>
        <taxon>Ornithinimicrobium</taxon>
    </lineage>
</organism>
<dbReference type="SUPFAM" id="SSF52833">
    <property type="entry name" value="Thioredoxin-like"/>
    <property type="match status" value="1"/>
</dbReference>
<reference evidence="2 3" key="1">
    <citation type="submission" date="2019-09" db="EMBL/GenBank/DDBJ databases">
        <title>Serinicoccus pratensis sp. nov., isolated from meadow soil.</title>
        <authorList>
            <person name="Zhang W."/>
        </authorList>
    </citation>
    <scope>NUCLEOTIDE SEQUENCE [LARGE SCALE GENOMIC DNA]</scope>
    <source>
        <strain evidence="2 3">W204</strain>
    </source>
</reference>
<accession>A0A5J6V9D1</accession>
<dbReference type="EMBL" id="CP044427">
    <property type="protein sequence ID" value="QFG69632.1"/>
    <property type="molecule type" value="Genomic_DNA"/>
</dbReference>
<evidence type="ECO:0000259" key="1">
    <source>
        <dbReference type="Pfam" id="PF01323"/>
    </source>
</evidence>
<protein>
    <submittedName>
        <fullName evidence="2">DsbA family oxidoreductase</fullName>
    </submittedName>
</protein>
<dbReference type="Gene3D" id="3.40.30.10">
    <property type="entry name" value="Glutaredoxin"/>
    <property type="match status" value="1"/>
</dbReference>
<sequence length="241" mass="26127">MRIDIWSDIACPWCYIGKRRLESAVEGFAHRDDVEVVWHSFELDPGAPVPPTEKTSVHLARKYGGGPGQIAEMTRRVAETAQAQGLDYRLDDTMHVATRDAHRLLHLALESGGAAQQGALKERLLEDYFVRALDVSDHAVLRAAATEVGLAEAEVDRVLTTQAYHREVSADIEQARAYGANGVPFFVVDGRYGISGAQPIEVFAGALQQAWAESHPQLTTIAGGADAEACGPDGCEVPQRP</sequence>
<dbReference type="RefSeq" id="WP_158062096.1">
    <property type="nucleotide sequence ID" value="NZ_CP044427.1"/>
</dbReference>
<dbReference type="GO" id="GO:0016491">
    <property type="term" value="F:oxidoreductase activity"/>
    <property type="evidence" value="ECO:0007669"/>
    <property type="project" value="InterPro"/>
</dbReference>
<dbReference type="InterPro" id="IPR036249">
    <property type="entry name" value="Thioredoxin-like_sf"/>
</dbReference>
<dbReference type="Pfam" id="PF01323">
    <property type="entry name" value="DSBA"/>
    <property type="match status" value="1"/>
</dbReference>
<dbReference type="PANTHER" id="PTHR13887:SF41">
    <property type="entry name" value="THIOREDOXIN SUPERFAMILY PROTEIN"/>
    <property type="match status" value="1"/>
</dbReference>
<evidence type="ECO:0000313" key="3">
    <source>
        <dbReference type="Proteomes" id="UP000326546"/>
    </source>
</evidence>
<dbReference type="InterPro" id="IPR001853">
    <property type="entry name" value="DSBA-like_thioredoxin_dom"/>
</dbReference>
<name>A0A5J6V9D1_9MICO</name>
<dbReference type="AlphaFoldDB" id="A0A5J6V9D1"/>
<gene>
    <name evidence="2" type="ORF">FY030_13795</name>
</gene>
<dbReference type="CDD" id="cd03024">
    <property type="entry name" value="DsbA_FrnE"/>
    <property type="match status" value="1"/>
</dbReference>